<dbReference type="GO" id="GO:0008180">
    <property type="term" value="C:COP9 signalosome"/>
    <property type="evidence" value="ECO:0007669"/>
    <property type="project" value="UniProtKB-KW"/>
</dbReference>
<protein>
    <submittedName>
        <fullName evidence="2">COP9 signalosome complex subunit 7</fullName>
    </submittedName>
</protein>
<name>A0A1Z5KKS7_FISSO</name>
<comment type="caution">
    <text evidence="2">The sequence shown here is derived from an EMBL/GenBank/DDBJ whole genome shotgun (WGS) entry which is preliminary data.</text>
</comment>
<accession>A0A1Z5KKS7</accession>
<evidence type="ECO:0000313" key="2">
    <source>
        <dbReference type="EMBL" id="GAX26538.1"/>
    </source>
</evidence>
<dbReference type="OrthoDB" id="46999at2759"/>
<evidence type="ECO:0000256" key="1">
    <source>
        <dbReference type="ARBA" id="ARBA00022790"/>
    </source>
</evidence>
<dbReference type="EMBL" id="BDSP01000247">
    <property type="protein sequence ID" value="GAX26538.1"/>
    <property type="molecule type" value="Genomic_DNA"/>
</dbReference>
<gene>
    <name evidence="2" type="ORF">FisN_23Lh064</name>
</gene>
<sequence>MVSPIERKTNLSTLIQPFMEAAKGAPEASVRAIVSKVLSHSDLFAGYNELLQVIENPSDDIRNTLRLFSFGVWKDYVQNQTQLLSLNDSQAYKLKQLTVLSLLPHNKVSLPYSIVREALEMEDVEPILISLMYAGAIGGQLCQKTQALYWTDCRLSRDVPDVNSLLGQVRYWRAMTAKAQEALAQQANYFEDVKEQDKQYWKHYELSSSMTSTDTLLEVAASGLASHGAAYLRRQKRSRGGLTNTGSSHFQV</sequence>
<dbReference type="PANTHER" id="PTHR15350:SF5">
    <property type="entry name" value="COP9 SIGNALOSOME COMPLEX SUBUNIT 7"/>
    <property type="match status" value="1"/>
</dbReference>
<dbReference type="AlphaFoldDB" id="A0A1Z5KKS7"/>
<dbReference type="PANTHER" id="PTHR15350">
    <property type="entry name" value="COP9 SIGNALOSOME COMPLEX SUBUNIT 7/DENDRITIC CELL PROTEIN GA17"/>
    <property type="match status" value="1"/>
</dbReference>
<dbReference type="Proteomes" id="UP000198406">
    <property type="component" value="Unassembled WGS sequence"/>
</dbReference>
<evidence type="ECO:0000313" key="3">
    <source>
        <dbReference type="Proteomes" id="UP000198406"/>
    </source>
</evidence>
<dbReference type="InParanoid" id="A0A1Z5KKS7"/>
<keyword evidence="1" id="KW-0736">Signalosome</keyword>
<proteinExistence type="predicted"/>
<keyword evidence="3" id="KW-1185">Reference proteome</keyword>
<dbReference type="InterPro" id="IPR045237">
    <property type="entry name" value="COPS7/eIF3m"/>
</dbReference>
<organism evidence="2 3">
    <name type="scientific">Fistulifera solaris</name>
    <name type="common">Oleaginous diatom</name>
    <dbReference type="NCBI Taxonomy" id="1519565"/>
    <lineage>
        <taxon>Eukaryota</taxon>
        <taxon>Sar</taxon>
        <taxon>Stramenopiles</taxon>
        <taxon>Ochrophyta</taxon>
        <taxon>Bacillariophyta</taxon>
        <taxon>Bacillariophyceae</taxon>
        <taxon>Bacillariophycidae</taxon>
        <taxon>Naviculales</taxon>
        <taxon>Naviculaceae</taxon>
        <taxon>Fistulifera</taxon>
    </lineage>
</organism>
<reference evidence="2 3" key="1">
    <citation type="journal article" date="2015" name="Plant Cell">
        <title>Oil accumulation by the oleaginous diatom Fistulifera solaris as revealed by the genome and transcriptome.</title>
        <authorList>
            <person name="Tanaka T."/>
            <person name="Maeda Y."/>
            <person name="Veluchamy A."/>
            <person name="Tanaka M."/>
            <person name="Abida H."/>
            <person name="Marechal E."/>
            <person name="Bowler C."/>
            <person name="Muto M."/>
            <person name="Sunaga Y."/>
            <person name="Tanaka M."/>
            <person name="Yoshino T."/>
            <person name="Taniguchi T."/>
            <person name="Fukuda Y."/>
            <person name="Nemoto M."/>
            <person name="Matsumoto M."/>
            <person name="Wong P.S."/>
            <person name="Aburatani S."/>
            <person name="Fujibuchi W."/>
        </authorList>
    </citation>
    <scope>NUCLEOTIDE SEQUENCE [LARGE SCALE GENOMIC DNA]</scope>
    <source>
        <strain evidence="2 3">JPCC DA0580</strain>
    </source>
</reference>